<gene>
    <name evidence="2" type="ORF">GIB67_028029</name>
</gene>
<evidence type="ECO:0000256" key="1">
    <source>
        <dbReference type="SAM" id="MobiDB-lite"/>
    </source>
</evidence>
<accession>A0A7J7NEP7</accession>
<organism evidence="2 3">
    <name type="scientific">Kingdonia uniflora</name>
    <dbReference type="NCBI Taxonomy" id="39325"/>
    <lineage>
        <taxon>Eukaryota</taxon>
        <taxon>Viridiplantae</taxon>
        <taxon>Streptophyta</taxon>
        <taxon>Embryophyta</taxon>
        <taxon>Tracheophyta</taxon>
        <taxon>Spermatophyta</taxon>
        <taxon>Magnoliopsida</taxon>
        <taxon>Ranunculales</taxon>
        <taxon>Circaeasteraceae</taxon>
        <taxon>Kingdonia</taxon>
    </lineage>
</organism>
<keyword evidence="3" id="KW-1185">Reference proteome</keyword>
<feature type="region of interest" description="Disordered" evidence="1">
    <location>
        <begin position="1"/>
        <end position="25"/>
    </location>
</feature>
<evidence type="ECO:0000313" key="2">
    <source>
        <dbReference type="EMBL" id="KAF6165470.1"/>
    </source>
</evidence>
<proteinExistence type="predicted"/>
<name>A0A7J7NEP7_9MAGN</name>
<evidence type="ECO:0000313" key="3">
    <source>
        <dbReference type="Proteomes" id="UP000541444"/>
    </source>
</evidence>
<protein>
    <submittedName>
        <fullName evidence="2">Uncharacterized protein</fullName>
    </submittedName>
</protein>
<comment type="caution">
    <text evidence="2">The sequence shown here is derived from an EMBL/GenBank/DDBJ whole genome shotgun (WGS) entry which is preliminary data.</text>
</comment>
<dbReference type="AlphaFoldDB" id="A0A7J7NEP7"/>
<feature type="region of interest" description="Disordered" evidence="1">
    <location>
        <begin position="361"/>
        <end position="387"/>
    </location>
</feature>
<dbReference type="Proteomes" id="UP000541444">
    <property type="component" value="Unassembled WGS sequence"/>
</dbReference>
<sequence length="387" mass="43331">MGRSSVNEALTFGKTNESDSEGEGGLEQFLGFPGQLVSYSPGFDAFREFCKAKGAIGGRTWNDSIIWAKGNCLQRDDDELLDRRFRSVKQSVKSIVEREKSLLDEVAEEETELELVLGELSLSRKKRVKSRSKKVANAQSTRLMMGVDEGTRQASRDEIKKALPASGTTVSSEVVQGERRRVEPLGGSGEKIAEGRSVLVDNLKVVVERARLPILSRGFGSVDAKANLDKIVEEHDKLGHYLMLKGYSQEEVDAIKADTYIEEEEEEAEVLGVVDGLDGVSPQTVLDNQGDDVELPEGRSEKVELDASRVREDHALMYNQEFAEQFDRMKEVNENKEDQCVKAHFRLEKLNQVITDLTRQVEEKDSVTKKGSKDLFEATERAENLRR</sequence>
<dbReference type="EMBL" id="JACGCM010000852">
    <property type="protein sequence ID" value="KAF6165470.1"/>
    <property type="molecule type" value="Genomic_DNA"/>
</dbReference>
<reference evidence="2 3" key="1">
    <citation type="journal article" date="2020" name="IScience">
        <title>Genome Sequencing of the Endangered Kingdonia uniflora (Circaeasteraceae, Ranunculales) Reveals Potential Mechanisms of Evolutionary Specialization.</title>
        <authorList>
            <person name="Sun Y."/>
            <person name="Deng T."/>
            <person name="Zhang A."/>
            <person name="Moore M.J."/>
            <person name="Landis J.B."/>
            <person name="Lin N."/>
            <person name="Zhang H."/>
            <person name="Zhang X."/>
            <person name="Huang J."/>
            <person name="Zhang X."/>
            <person name="Sun H."/>
            <person name="Wang H."/>
        </authorList>
    </citation>
    <scope>NUCLEOTIDE SEQUENCE [LARGE SCALE GENOMIC DNA]</scope>
    <source>
        <strain evidence="2">TB1705</strain>
        <tissue evidence="2">Leaf</tissue>
    </source>
</reference>